<gene>
    <name evidence="2" type="ORF">QQZ08_008558</name>
</gene>
<keyword evidence="3" id="KW-1185">Reference proteome</keyword>
<feature type="domain" description="DUF3669" evidence="1">
    <location>
        <begin position="275"/>
        <end position="345"/>
    </location>
</feature>
<comment type="caution">
    <text evidence="2">The sequence shown here is derived from an EMBL/GenBank/DDBJ whole genome shotgun (WGS) entry which is preliminary data.</text>
</comment>
<sequence length="401" mass="45872">MPSKQNPVPGHVLVKRGEKYWITTKPATSTQRSQPTIAAEQGVRNPPLRNRLGRLFNSFPLVNDQTQEQTFELKKIAVTEKSRVFTTELGNKKVAVKLYDRSYGAASEFEVHADVYNQIGALWPSVREYVHHSRLPRPRVPRPVAAVSQRRRLGTAAVEGFMMEYIEPLYYQQRRMLIRKFLDPQLHQAALDYPGFSEMRLRVHLGEMSSFLDHQSGRLQDRPVYFNQLWEECADCLPSWSGMMGAALAILHWDCGLDGRGVEFRLGVYRSQNQIWMSDFGDCAPIEQTPAYVESTLADAVMENPTWPRPPTAPSLSQMSDPSGVLPRTWELFRRSYMSASMYLLFRESRYIINANLPSLFIRKMEAIWESRAEEFRTRGEQSGVNSLSINLQDTTAGESS</sequence>
<reference evidence="2 3" key="1">
    <citation type="journal article" date="2025" name="Microbiol. Resour. Announc.">
        <title>Draft genome sequences for Neonectria magnoliae and Neonectria punicea, canker pathogens of Liriodendron tulipifera and Acer saccharum in West Virginia.</title>
        <authorList>
            <person name="Petronek H.M."/>
            <person name="Kasson M.T."/>
            <person name="Metheny A.M."/>
            <person name="Stauder C.M."/>
            <person name="Lovett B."/>
            <person name="Lynch S.C."/>
            <person name="Garnas J.R."/>
            <person name="Kasson L.R."/>
            <person name="Stajich J.E."/>
        </authorList>
    </citation>
    <scope>NUCLEOTIDE SEQUENCE [LARGE SCALE GENOMIC DNA]</scope>
    <source>
        <strain evidence="2 3">NRRL 64651</strain>
    </source>
</reference>
<name>A0ABR1HV31_9HYPO</name>
<proteinExistence type="predicted"/>
<dbReference type="Proteomes" id="UP001498421">
    <property type="component" value="Unassembled WGS sequence"/>
</dbReference>
<evidence type="ECO:0000313" key="2">
    <source>
        <dbReference type="EMBL" id="KAK7424548.1"/>
    </source>
</evidence>
<organism evidence="2 3">
    <name type="scientific">Neonectria magnoliae</name>
    <dbReference type="NCBI Taxonomy" id="2732573"/>
    <lineage>
        <taxon>Eukaryota</taxon>
        <taxon>Fungi</taxon>
        <taxon>Dikarya</taxon>
        <taxon>Ascomycota</taxon>
        <taxon>Pezizomycotina</taxon>
        <taxon>Sordariomycetes</taxon>
        <taxon>Hypocreomycetidae</taxon>
        <taxon>Hypocreales</taxon>
        <taxon>Nectriaceae</taxon>
        <taxon>Neonectria</taxon>
    </lineage>
</organism>
<protein>
    <recommendedName>
        <fullName evidence="1">DUF3669 domain-containing protein</fullName>
    </recommendedName>
</protein>
<dbReference type="Pfam" id="PF12417">
    <property type="entry name" value="DUF3669"/>
    <property type="match status" value="1"/>
</dbReference>
<accession>A0ABR1HV31</accession>
<evidence type="ECO:0000259" key="1">
    <source>
        <dbReference type="Pfam" id="PF12417"/>
    </source>
</evidence>
<dbReference type="EMBL" id="JAZAVK010000090">
    <property type="protein sequence ID" value="KAK7424548.1"/>
    <property type="molecule type" value="Genomic_DNA"/>
</dbReference>
<dbReference type="InterPro" id="IPR022137">
    <property type="entry name" value="Znf_prot_DUF3669"/>
</dbReference>
<evidence type="ECO:0000313" key="3">
    <source>
        <dbReference type="Proteomes" id="UP001498421"/>
    </source>
</evidence>